<reference evidence="2 3" key="1">
    <citation type="submission" date="2020-08" db="EMBL/GenBank/DDBJ databases">
        <title>Genome sequence of Rhodobacteraceae bacterium Lw-13e.</title>
        <authorList>
            <person name="Poehlein A."/>
            <person name="Wolter L."/>
            <person name="Daniel R."/>
            <person name="Brinkhoff T."/>
        </authorList>
    </citation>
    <scope>NUCLEOTIDE SEQUENCE [LARGE SCALE GENOMIC DNA]</scope>
    <source>
        <strain evidence="2 3">Lw-13e</strain>
    </source>
</reference>
<proteinExistence type="predicted"/>
<dbReference type="Proteomes" id="UP000283786">
    <property type="component" value="Chromosome"/>
</dbReference>
<dbReference type="PANTHER" id="PTHR42923:SF47">
    <property type="entry name" value="BLR3003 PROTEIN"/>
    <property type="match status" value="1"/>
</dbReference>
<dbReference type="SUPFAM" id="SSF51905">
    <property type="entry name" value="FAD/NAD(P)-binding domain"/>
    <property type="match status" value="1"/>
</dbReference>
<dbReference type="Gene3D" id="1.10.3110.10">
    <property type="entry name" value="protoporphyrinogen ix oxidase, domain 3"/>
    <property type="match status" value="1"/>
</dbReference>
<dbReference type="GO" id="GO:0016491">
    <property type="term" value="F:oxidoreductase activity"/>
    <property type="evidence" value="ECO:0007669"/>
    <property type="project" value="UniProtKB-KW"/>
</dbReference>
<dbReference type="InterPro" id="IPR050464">
    <property type="entry name" value="Zeta_carotene_desat/Oxidored"/>
</dbReference>
<accession>A0A418SIB0</accession>
<evidence type="ECO:0000259" key="1">
    <source>
        <dbReference type="Pfam" id="PF01593"/>
    </source>
</evidence>
<gene>
    <name evidence="2" type="primary">hpnE</name>
    <name evidence="2" type="ORF">PSAL_001900</name>
</gene>
<dbReference type="OrthoDB" id="7849608at2"/>
<sequence>MPGTQVAAKPVVHVIGAGMAGLSAALHLAEDHRFRVILHEATAHAGGLCRSYHDSRLDRLVDTGSHLILSGNSAVLDHAARIGATDRLQIGAPEFAFFDRVGDTRWTLRLPRGPLGALSRGSRPPGTALKDLPDMVRLVFAGSDSTLAETIRRRGPLWRALWQPLCLGVLNAPPEAASARLMRHTLALTFLRGTRACRPVFAPLGLGPALVDPAVARLKDLGATFNMRQQLAAIEQTDNQASALTFSDGTRIALAPRDQVVLAVPPDAQAALLPGVPAPGAGLTILNAHFRVAPELAQAIPPLLGLLGGAGHWVFRRDDVLSVTISAAETSPLDGLSSDASLERLWSEVAHAAGFPMARPLASRLVRMRAATFDQSPQSLRQRPATRSLLRNLMVAGAQVDNGLPCTLESAITSGATAAAAILSQRPRA</sequence>
<dbReference type="AlphaFoldDB" id="A0A418SIB0"/>
<keyword evidence="2" id="KW-0560">Oxidoreductase</keyword>
<dbReference type="Gene3D" id="3.90.660.20">
    <property type="entry name" value="Protoporphyrinogen oxidase, mitochondrial, domain 2"/>
    <property type="match status" value="1"/>
</dbReference>
<dbReference type="EMBL" id="CP060436">
    <property type="protein sequence ID" value="QPM88987.1"/>
    <property type="molecule type" value="Genomic_DNA"/>
</dbReference>
<organism evidence="2 3">
    <name type="scientific">Pseudooceanicola algae</name>
    <dbReference type="NCBI Taxonomy" id="1537215"/>
    <lineage>
        <taxon>Bacteria</taxon>
        <taxon>Pseudomonadati</taxon>
        <taxon>Pseudomonadota</taxon>
        <taxon>Alphaproteobacteria</taxon>
        <taxon>Rhodobacterales</taxon>
        <taxon>Paracoccaceae</taxon>
        <taxon>Pseudooceanicola</taxon>
    </lineage>
</organism>
<dbReference type="Gene3D" id="3.50.50.60">
    <property type="entry name" value="FAD/NAD(P)-binding domain"/>
    <property type="match status" value="1"/>
</dbReference>
<dbReference type="KEGG" id="palw:PSAL_001900"/>
<name>A0A418SIB0_9RHOB</name>
<dbReference type="InterPro" id="IPR036188">
    <property type="entry name" value="FAD/NAD-bd_sf"/>
</dbReference>
<evidence type="ECO:0000313" key="2">
    <source>
        <dbReference type="EMBL" id="QPM88987.1"/>
    </source>
</evidence>
<feature type="domain" description="Amine oxidase" evidence="1">
    <location>
        <begin position="19"/>
        <end position="423"/>
    </location>
</feature>
<dbReference type="InterPro" id="IPR017830">
    <property type="entry name" value="SQase_HpnE"/>
</dbReference>
<dbReference type="NCBIfam" id="TIGR03467">
    <property type="entry name" value="HpnE"/>
    <property type="match status" value="1"/>
</dbReference>
<dbReference type="InterPro" id="IPR002937">
    <property type="entry name" value="Amino_oxidase"/>
</dbReference>
<dbReference type="RefSeq" id="WP_119838662.1">
    <property type="nucleotide sequence ID" value="NZ_CP060436.1"/>
</dbReference>
<dbReference type="EC" id="1.17.8.1" evidence="2"/>
<dbReference type="Pfam" id="PF01593">
    <property type="entry name" value="Amino_oxidase"/>
    <property type="match status" value="1"/>
</dbReference>
<evidence type="ECO:0000313" key="3">
    <source>
        <dbReference type="Proteomes" id="UP000283786"/>
    </source>
</evidence>
<keyword evidence="3" id="KW-1185">Reference proteome</keyword>
<dbReference type="PANTHER" id="PTHR42923">
    <property type="entry name" value="PROTOPORPHYRINOGEN OXIDASE"/>
    <property type="match status" value="1"/>
</dbReference>
<protein>
    <submittedName>
        <fullName evidence="2">Hydroxysqualene dehydroxylase</fullName>
        <ecNumber evidence="2">1.17.8.1</ecNumber>
    </submittedName>
</protein>